<dbReference type="OrthoDB" id="20872at2759"/>
<proteinExistence type="predicted"/>
<dbReference type="Proteomes" id="UP000250266">
    <property type="component" value="Unassembled WGS sequence"/>
</dbReference>
<dbReference type="Pfam" id="PF06985">
    <property type="entry name" value="HET"/>
    <property type="match status" value="1"/>
</dbReference>
<evidence type="ECO:0000313" key="3">
    <source>
        <dbReference type="Proteomes" id="UP000250266"/>
    </source>
</evidence>
<dbReference type="PANTHER" id="PTHR10622:SF10">
    <property type="entry name" value="HET DOMAIN-CONTAINING PROTEIN"/>
    <property type="match status" value="1"/>
</dbReference>
<dbReference type="AlphaFoldDB" id="A0A8E2EHH1"/>
<dbReference type="EMBL" id="KV744845">
    <property type="protein sequence ID" value="OCK84085.1"/>
    <property type="molecule type" value="Genomic_DNA"/>
</dbReference>
<feature type="non-terminal residue" evidence="2">
    <location>
        <position position="247"/>
    </location>
</feature>
<feature type="domain" description="Heterokaryon incompatibility" evidence="1">
    <location>
        <begin position="22"/>
        <end position="113"/>
    </location>
</feature>
<protein>
    <submittedName>
        <fullName evidence="2">HET-domain-containing protein</fullName>
    </submittedName>
</protein>
<evidence type="ECO:0000259" key="1">
    <source>
        <dbReference type="Pfam" id="PF06985"/>
    </source>
</evidence>
<name>A0A8E2EHH1_9PEZI</name>
<keyword evidence="3" id="KW-1185">Reference proteome</keyword>
<gene>
    <name evidence="2" type="ORF">K432DRAFT_258824</name>
</gene>
<dbReference type="InterPro" id="IPR010730">
    <property type="entry name" value="HET"/>
</dbReference>
<dbReference type="PANTHER" id="PTHR10622">
    <property type="entry name" value="HET DOMAIN-CONTAINING PROTEIN"/>
    <property type="match status" value="1"/>
</dbReference>
<sequence>MRLLNTTTVQLKKFPAKEIPKYAILSHTWEADEVSLQDMSQPDHDVALSGKAGYEKIKTCCHLAQKDGYDWVWIDTCCIDKTSSSELSEEINSMYQWYKRACVCYAYLADLAAFTSDNTANKSGLWESRWFRRGWTLQELIAPEFVEFYAKDWSEIGTKSSLEPWIAEITGINVYVLRGVSPSVFSIFERMTWAKYRETTREEDMAYCLLGIFQINMPLLYGEGKKAFKRLQYELLQHHDDLTILAW</sequence>
<reference evidence="2 3" key="1">
    <citation type="journal article" date="2016" name="Nat. Commun.">
        <title>Ectomycorrhizal ecology is imprinted in the genome of the dominant symbiotic fungus Cenococcum geophilum.</title>
        <authorList>
            <consortium name="DOE Joint Genome Institute"/>
            <person name="Peter M."/>
            <person name="Kohler A."/>
            <person name="Ohm R.A."/>
            <person name="Kuo A."/>
            <person name="Krutzmann J."/>
            <person name="Morin E."/>
            <person name="Arend M."/>
            <person name="Barry K.W."/>
            <person name="Binder M."/>
            <person name="Choi C."/>
            <person name="Clum A."/>
            <person name="Copeland A."/>
            <person name="Grisel N."/>
            <person name="Haridas S."/>
            <person name="Kipfer T."/>
            <person name="LaButti K."/>
            <person name="Lindquist E."/>
            <person name="Lipzen A."/>
            <person name="Maire R."/>
            <person name="Meier B."/>
            <person name="Mihaltcheva S."/>
            <person name="Molinier V."/>
            <person name="Murat C."/>
            <person name="Poggeler S."/>
            <person name="Quandt C.A."/>
            <person name="Sperisen C."/>
            <person name="Tritt A."/>
            <person name="Tisserant E."/>
            <person name="Crous P.W."/>
            <person name="Henrissat B."/>
            <person name="Nehls U."/>
            <person name="Egli S."/>
            <person name="Spatafora J.W."/>
            <person name="Grigoriev I.V."/>
            <person name="Martin F.M."/>
        </authorList>
    </citation>
    <scope>NUCLEOTIDE SEQUENCE [LARGE SCALE GENOMIC DNA]</scope>
    <source>
        <strain evidence="2 3">CBS 459.81</strain>
    </source>
</reference>
<evidence type="ECO:0000313" key="2">
    <source>
        <dbReference type="EMBL" id="OCK84085.1"/>
    </source>
</evidence>
<organism evidence="2 3">
    <name type="scientific">Lepidopterella palustris CBS 459.81</name>
    <dbReference type="NCBI Taxonomy" id="1314670"/>
    <lineage>
        <taxon>Eukaryota</taxon>
        <taxon>Fungi</taxon>
        <taxon>Dikarya</taxon>
        <taxon>Ascomycota</taxon>
        <taxon>Pezizomycotina</taxon>
        <taxon>Dothideomycetes</taxon>
        <taxon>Pleosporomycetidae</taxon>
        <taxon>Mytilinidiales</taxon>
        <taxon>Argynnaceae</taxon>
        <taxon>Lepidopterella</taxon>
    </lineage>
</organism>
<accession>A0A8E2EHH1</accession>